<comment type="caution">
    <text evidence="4">The sequence shown here is derived from an EMBL/GenBank/DDBJ whole genome shotgun (WGS) entry which is preliminary data.</text>
</comment>
<keyword evidence="5" id="KW-1185">Reference proteome</keyword>
<comment type="similarity">
    <text evidence="1">Belongs to the UDP-glycosyltransferase family.</text>
</comment>
<evidence type="ECO:0000256" key="2">
    <source>
        <dbReference type="SAM" id="MobiDB-lite"/>
    </source>
</evidence>
<sequence length="257" mass="27957">MDFSHLTAKPHAVCVPYPVQGHINPMLKLAKLLHSKGFHITFVNTEFVHQRLLKSRGPDSLNSLSSFRFEVIPDGIPPSDSDNDALPDGLTICDSTSKHCLAPFRDLLFKLNNSSNMLPLTCIVSDSVVDFTRTAAEEFGLPDVVFWTASACSLLASAQYPSLVQRGLIPLRETQFHDSRINPSFPNSQSQQLNPSFLNPDPVPCSGRRRPLQSSVDSAAAPVVAAAAVVAAPAAAQEETRATPESSRCCRCNSCRR</sequence>
<accession>A0AA88RUF9</accession>
<dbReference type="Proteomes" id="UP001187471">
    <property type="component" value="Unassembled WGS sequence"/>
</dbReference>
<dbReference type="EMBL" id="JAVXUO010000735">
    <property type="protein sequence ID" value="KAK2989525.1"/>
    <property type="molecule type" value="Genomic_DNA"/>
</dbReference>
<dbReference type="GO" id="GO:0080044">
    <property type="term" value="F:quercetin 7-O-glucosyltransferase activity"/>
    <property type="evidence" value="ECO:0007669"/>
    <property type="project" value="TreeGrafter"/>
</dbReference>
<evidence type="ECO:0000313" key="4">
    <source>
        <dbReference type="EMBL" id="KAK2989525.1"/>
    </source>
</evidence>
<dbReference type="PANTHER" id="PTHR11926:SF774">
    <property type="entry name" value="UDP-GLYCOSYLTRANSFERASE 85A1-RELATED"/>
    <property type="match status" value="1"/>
</dbReference>
<feature type="domain" description="Glycosyltransferase N-terminal" evidence="3">
    <location>
        <begin position="13"/>
        <end position="138"/>
    </location>
</feature>
<dbReference type="InterPro" id="IPR058980">
    <property type="entry name" value="Glyco_transf_N"/>
</dbReference>
<dbReference type="SUPFAM" id="SSF53756">
    <property type="entry name" value="UDP-Glycosyltransferase/glycogen phosphorylase"/>
    <property type="match status" value="1"/>
</dbReference>
<evidence type="ECO:0000313" key="5">
    <source>
        <dbReference type="Proteomes" id="UP001187471"/>
    </source>
</evidence>
<dbReference type="PANTHER" id="PTHR11926">
    <property type="entry name" value="GLUCOSYL/GLUCURONOSYL TRANSFERASES"/>
    <property type="match status" value="1"/>
</dbReference>
<name>A0AA88RUF9_9ASTE</name>
<proteinExistence type="inferred from homology"/>
<organism evidence="4 5">
    <name type="scientific">Escallonia rubra</name>
    <dbReference type="NCBI Taxonomy" id="112253"/>
    <lineage>
        <taxon>Eukaryota</taxon>
        <taxon>Viridiplantae</taxon>
        <taxon>Streptophyta</taxon>
        <taxon>Embryophyta</taxon>
        <taxon>Tracheophyta</taxon>
        <taxon>Spermatophyta</taxon>
        <taxon>Magnoliopsida</taxon>
        <taxon>eudicotyledons</taxon>
        <taxon>Gunneridae</taxon>
        <taxon>Pentapetalae</taxon>
        <taxon>asterids</taxon>
        <taxon>campanulids</taxon>
        <taxon>Escalloniales</taxon>
        <taxon>Escalloniaceae</taxon>
        <taxon>Escallonia</taxon>
    </lineage>
</organism>
<dbReference type="Gene3D" id="3.40.50.2000">
    <property type="entry name" value="Glycogen Phosphorylase B"/>
    <property type="match status" value="1"/>
</dbReference>
<dbReference type="GO" id="GO:0080043">
    <property type="term" value="F:quercetin 3-O-glucosyltransferase activity"/>
    <property type="evidence" value="ECO:0007669"/>
    <property type="project" value="TreeGrafter"/>
</dbReference>
<feature type="compositionally biased region" description="Polar residues" evidence="2">
    <location>
        <begin position="181"/>
        <end position="197"/>
    </location>
</feature>
<feature type="region of interest" description="Disordered" evidence="2">
    <location>
        <begin position="180"/>
        <end position="200"/>
    </location>
</feature>
<evidence type="ECO:0000259" key="3">
    <source>
        <dbReference type="Pfam" id="PF26168"/>
    </source>
</evidence>
<dbReference type="Pfam" id="PF26168">
    <property type="entry name" value="Glyco_transf_N"/>
    <property type="match status" value="1"/>
</dbReference>
<reference evidence="4" key="1">
    <citation type="submission" date="2022-12" db="EMBL/GenBank/DDBJ databases">
        <title>Draft genome assemblies for two species of Escallonia (Escalloniales).</title>
        <authorList>
            <person name="Chanderbali A."/>
            <person name="Dervinis C."/>
            <person name="Anghel I."/>
            <person name="Soltis D."/>
            <person name="Soltis P."/>
            <person name="Zapata F."/>
        </authorList>
    </citation>
    <scope>NUCLEOTIDE SEQUENCE</scope>
    <source>
        <strain evidence="4">UCBG92.1500</strain>
        <tissue evidence="4">Leaf</tissue>
    </source>
</reference>
<gene>
    <name evidence="4" type="ORF">RJ640_005417</name>
</gene>
<evidence type="ECO:0000256" key="1">
    <source>
        <dbReference type="ARBA" id="ARBA00009995"/>
    </source>
</evidence>
<dbReference type="AlphaFoldDB" id="A0AA88RUF9"/>
<protein>
    <recommendedName>
        <fullName evidence="3">Glycosyltransferase N-terminal domain-containing protein</fullName>
    </recommendedName>
</protein>